<feature type="transmembrane region" description="Helical" evidence="1">
    <location>
        <begin position="54"/>
        <end position="75"/>
    </location>
</feature>
<gene>
    <name evidence="2" type="primary">amaP</name>
    <name evidence="2" type="ORF">GLW17_07640</name>
</gene>
<dbReference type="Proteomes" id="UP000427886">
    <property type="component" value="Chromosome"/>
</dbReference>
<proteinExistence type="predicted"/>
<evidence type="ECO:0000313" key="3">
    <source>
        <dbReference type="Proteomes" id="UP000427886"/>
    </source>
</evidence>
<reference evidence="2 3" key="1">
    <citation type="submission" date="2019-11" db="EMBL/GenBank/DDBJ databases">
        <authorList>
            <person name="Kim E."/>
            <person name="Lee J."/>
            <person name="Jeon K."/>
            <person name="Lee Y."/>
        </authorList>
    </citation>
    <scope>NUCLEOTIDE SEQUENCE [LARGE SCALE GENOMIC DNA]</scope>
    <source>
        <strain evidence="2 3">YJ1</strain>
    </source>
</reference>
<dbReference type="EMBL" id="CP046246">
    <property type="protein sequence ID" value="QGP76679.1"/>
    <property type="molecule type" value="Genomic_DNA"/>
</dbReference>
<dbReference type="KEGG" id="tey:GLW17_07640"/>
<keyword evidence="1" id="KW-1133">Transmembrane helix</keyword>
<accession>A0AB37D5B0</accession>
<sequence length="186" mass="21689">MGKLRKSLISILLLLLIFTLFFVFVENQDAVQLPIRFISMYNYPWIGMYVQELLFGLSILFLVLTVLFFVITIFYPKKKNILVLAQQQGTLKIQKKAVENFVLQIVDKEPFIENPSIKVKMYNKKVRIKIAGYMRKAPAILEKQNELVEEIQSQVASLLGTTENIKTDVSLENYRKPEEKNQERVK</sequence>
<evidence type="ECO:0000256" key="1">
    <source>
        <dbReference type="SAM" id="Phobius"/>
    </source>
</evidence>
<dbReference type="AlphaFoldDB" id="A0AB37D5B0"/>
<keyword evidence="1" id="KW-0812">Transmembrane</keyword>
<organism evidence="2 3">
    <name type="scientific">Tetragenococcus halophilus</name>
    <name type="common">Pediococcus halophilus</name>
    <dbReference type="NCBI Taxonomy" id="51669"/>
    <lineage>
        <taxon>Bacteria</taxon>
        <taxon>Bacillati</taxon>
        <taxon>Bacillota</taxon>
        <taxon>Bacilli</taxon>
        <taxon>Lactobacillales</taxon>
        <taxon>Enterococcaceae</taxon>
        <taxon>Tetragenococcus</taxon>
    </lineage>
</organism>
<name>A0AB37D5B0_TETHA</name>
<evidence type="ECO:0000313" key="2">
    <source>
        <dbReference type="EMBL" id="QGP76679.1"/>
    </source>
</evidence>
<protein>
    <submittedName>
        <fullName evidence="2">Alkaline shock response membrane anchor protein AmaP</fullName>
    </submittedName>
</protein>
<dbReference type="RefSeq" id="WP_068708671.1">
    <property type="nucleotide sequence ID" value="NZ_BKBJ01000035.1"/>
</dbReference>
<keyword evidence="1" id="KW-0472">Membrane</keyword>
<dbReference type="NCBIfam" id="NF033218">
    <property type="entry name" value="anchor_AmaP"/>
    <property type="match status" value="1"/>
</dbReference>